<feature type="transmembrane region" description="Helical" evidence="7">
    <location>
        <begin position="120"/>
        <end position="140"/>
    </location>
</feature>
<keyword evidence="5 7" id="KW-1133">Transmembrane helix</keyword>
<dbReference type="PROSITE" id="PS50928">
    <property type="entry name" value="ABC_TM1"/>
    <property type="match status" value="1"/>
</dbReference>
<name>A0ABQ5SQU9_9ACTN</name>
<feature type="transmembrane region" description="Helical" evidence="7">
    <location>
        <begin position="29"/>
        <end position="47"/>
    </location>
</feature>
<evidence type="ECO:0000256" key="4">
    <source>
        <dbReference type="ARBA" id="ARBA00022692"/>
    </source>
</evidence>
<evidence type="ECO:0000256" key="7">
    <source>
        <dbReference type="RuleBase" id="RU363032"/>
    </source>
</evidence>
<gene>
    <name evidence="9" type="ORF">GCM10017579_01770</name>
</gene>
<feature type="transmembrane region" description="Helical" evidence="7">
    <location>
        <begin position="244"/>
        <end position="266"/>
    </location>
</feature>
<evidence type="ECO:0000256" key="3">
    <source>
        <dbReference type="ARBA" id="ARBA00022475"/>
    </source>
</evidence>
<sequence length="276" mass="30030">MTNVAEAARTPRAAARQVEQRRTLSRSTLRTISILSPLVVLVAWEAFSRAGVLDERFFPAPTLIFQALWVEASSGELWTQTQHSLTRLIVGFVIGAVPAVVIGVAMGLNRVVNAAVRPIISALYPVPKSAVLPLFLLFFGLGEDTIWYFVAMGVFFPVVINTYTGVANVSAIFYDVAENFGAKRLTVFRTVALPGAMPNVITGLELGAGMGLIMLAIAEMMGGQGNGWGFMVWNSFQLFTIESMYAYLLVFALVGLLLALIVGFVGRKLTPWISRH</sequence>
<dbReference type="InterPro" id="IPR000515">
    <property type="entry name" value="MetI-like"/>
</dbReference>
<comment type="caution">
    <text evidence="9">The sequence shown here is derived from an EMBL/GenBank/DDBJ whole genome shotgun (WGS) entry which is preliminary data.</text>
</comment>
<accession>A0ABQ5SQU9</accession>
<feature type="domain" description="ABC transmembrane type-1" evidence="8">
    <location>
        <begin position="81"/>
        <end position="266"/>
    </location>
</feature>
<dbReference type="Pfam" id="PF00528">
    <property type="entry name" value="BPD_transp_1"/>
    <property type="match status" value="1"/>
</dbReference>
<keyword evidence="2 7" id="KW-0813">Transport</keyword>
<keyword evidence="6 7" id="KW-0472">Membrane</keyword>
<evidence type="ECO:0000313" key="10">
    <source>
        <dbReference type="Proteomes" id="UP001142292"/>
    </source>
</evidence>
<comment type="subcellular location">
    <subcellularLocation>
        <location evidence="1 7">Cell membrane</location>
        <topology evidence="1 7">Multi-pass membrane protein</topology>
    </subcellularLocation>
</comment>
<reference evidence="9" key="2">
    <citation type="submission" date="2023-01" db="EMBL/GenBank/DDBJ databases">
        <authorList>
            <person name="Sun Q."/>
            <person name="Evtushenko L."/>
        </authorList>
    </citation>
    <scope>NUCLEOTIDE SEQUENCE</scope>
    <source>
        <strain evidence="9">VKM Ac-1246</strain>
    </source>
</reference>
<feature type="transmembrane region" description="Helical" evidence="7">
    <location>
        <begin position="146"/>
        <end position="174"/>
    </location>
</feature>
<protein>
    <submittedName>
        <fullName evidence="9">Nitrate ABC transporter permease</fullName>
    </submittedName>
</protein>
<proteinExistence type="inferred from homology"/>
<dbReference type="CDD" id="cd06261">
    <property type="entry name" value="TM_PBP2"/>
    <property type="match status" value="1"/>
</dbReference>
<feature type="transmembrane region" description="Helical" evidence="7">
    <location>
        <begin position="88"/>
        <end position="108"/>
    </location>
</feature>
<evidence type="ECO:0000256" key="5">
    <source>
        <dbReference type="ARBA" id="ARBA00022989"/>
    </source>
</evidence>
<dbReference type="EMBL" id="BSEL01000001">
    <property type="protein sequence ID" value="GLJ66141.1"/>
    <property type="molecule type" value="Genomic_DNA"/>
</dbReference>
<comment type="similarity">
    <text evidence="7">Belongs to the binding-protein-dependent transport system permease family.</text>
</comment>
<evidence type="ECO:0000256" key="1">
    <source>
        <dbReference type="ARBA" id="ARBA00004651"/>
    </source>
</evidence>
<dbReference type="PANTHER" id="PTHR30151:SF0">
    <property type="entry name" value="ABC TRANSPORTER PERMEASE PROTEIN MJ0413-RELATED"/>
    <property type="match status" value="1"/>
</dbReference>
<dbReference type="Proteomes" id="UP001142292">
    <property type="component" value="Unassembled WGS sequence"/>
</dbReference>
<dbReference type="InterPro" id="IPR035906">
    <property type="entry name" value="MetI-like_sf"/>
</dbReference>
<reference evidence="9" key="1">
    <citation type="journal article" date="2014" name="Int. J. Syst. Evol. Microbiol.">
        <title>Complete genome of a new Firmicutes species belonging to the dominant human colonic microbiota ('Ruminococcus bicirculans') reveals two chromosomes and a selective capacity to utilize plant glucans.</title>
        <authorList>
            <consortium name="NISC Comparative Sequencing Program"/>
            <person name="Wegmann U."/>
            <person name="Louis P."/>
            <person name="Goesmann A."/>
            <person name="Henrissat B."/>
            <person name="Duncan S.H."/>
            <person name="Flint H.J."/>
        </authorList>
    </citation>
    <scope>NUCLEOTIDE SEQUENCE</scope>
    <source>
        <strain evidence="9">VKM Ac-1246</strain>
    </source>
</reference>
<keyword evidence="3" id="KW-1003">Cell membrane</keyword>
<evidence type="ECO:0000259" key="8">
    <source>
        <dbReference type="PROSITE" id="PS50928"/>
    </source>
</evidence>
<keyword evidence="4 7" id="KW-0812">Transmembrane</keyword>
<dbReference type="PANTHER" id="PTHR30151">
    <property type="entry name" value="ALKANE SULFONATE ABC TRANSPORTER-RELATED, MEMBRANE SUBUNIT"/>
    <property type="match status" value="1"/>
</dbReference>
<evidence type="ECO:0000313" key="9">
    <source>
        <dbReference type="EMBL" id="GLJ66141.1"/>
    </source>
</evidence>
<dbReference type="Gene3D" id="1.10.3720.10">
    <property type="entry name" value="MetI-like"/>
    <property type="match status" value="1"/>
</dbReference>
<keyword evidence="10" id="KW-1185">Reference proteome</keyword>
<feature type="transmembrane region" description="Helical" evidence="7">
    <location>
        <begin position="195"/>
        <end position="218"/>
    </location>
</feature>
<dbReference type="SUPFAM" id="SSF161098">
    <property type="entry name" value="MetI-like"/>
    <property type="match status" value="1"/>
</dbReference>
<evidence type="ECO:0000256" key="6">
    <source>
        <dbReference type="ARBA" id="ARBA00023136"/>
    </source>
</evidence>
<evidence type="ECO:0000256" key="2">
    <source>
        <dbReference type="ARBA" id="ARBA00022448"/>
    </source>
</evidence>
<dbReference type="RefSeq" id="WP_189117080.1">
    <property type="nucleotide sequence ID" value="NZ_BMRK01000002.1"/>
</dbReference>
<organism evidence="9 10">
    <name type="scientific">Nocardioides luteus</name>
    <dbReference type="NCBI Taxonomy" id="1844"/>
    <lineage>
        <taxon>Bacteria</taxon>
        <taxon>Bacillati</taxon>
        <taxon>Actinomycetota</taxon>
        <taxon>Actinomycetes</taxon>
        <taxon>Propionibacteriales</taxon>
        <taxon>Nocardioidaceae</taxon>
        <taxon>Nocardioides</taxon>
    </lineage>
</organism>